<feature type="transmembrane region" description="Helical" evidence="7">
    <location>
        <begin position="60"/>
        <end position="82"/>
    </location>
</feature>
<evidence type="ECO:0000256" key="3">
    <source>
        <dbReference type="ARBA" id="ARBA00022519"/>
    </source>
</evidence>
<feature type="transmembrane region" description="Helical" evidence="7">
    <location>
        <begin position="324"/>
        <end position="353"/>
    </location>
</feature>
<keyword evidence="2" id="KW-1003">Cell membrane</keyword>
<sequence>MTAIEIGSLSIVLMLAAIFFGMHIGVALILISFSSLAILRNPEIASRMVGAAVNDSISEYLFGVVPLFVLMGMLVSVCGVGRDTFDVAEWLLRKIRGGLGMATVGSNAAFAAITGVSIASAAVFTKVAVPEMMRHGHTARFSVGVVAASSILGMLIPPSLLLIVYGVLAEESIGSLFIAGVVPGALLALSFCVLIALMTRLWPGFIGQASTDESLRNKETLASASRKAVPIVLLILLVLGGLYGGIFTPIEAGAVGAFGAFCLALALRRLTLASLWKVLVETGHVSVAVLFLIMAASLYSRMLAMTGLPAGVADLMNSYGLGPYQFLLVYIAVLLLLGCILDSVSILLILVPIVLPIAQAFGMDLIWFGVITIIAVEIGLITPPFGISVYTVKAALDDQSIGIKEIFIGVTPFIGCMLLLLALLVAVPGLTTFLIR</sequence>
<keyword evidence="5 7" id="KW-1133">Transmembrane helix</keyword>
<feature type="transmembrane region" description="Helical" evidence="7">
    <location>
        <begin position="141"/>
        <end position="167"/>
    </location>
</feature>
<dbReference type="Proteomes" id="UP001596422">
    <property type="component" value="Unassembled WGS sequence"/>
</dbReference>
<evidence type="ECO:0000256" key="1">
    <source>
        <dbReference type="ARBA" id="ARBA00004429"/>
    </source>
</evidence>
<dbReference type="Pfam" id="PF06808">
    <property type="entry name" value="DctM"/>
    <property type="match status" value="1"/>
</dbReference>
<keyword evidence="7" id="KW-0813">Transport</keyword>
<evidence type="ECO:0000256" key="6">
    <source>
        <dbReference type="ARBA" id="ARBA00023136"/>
    </source>
</evidence>
<comment type="subunit">
    <text evidence="7">The complex comprises the extracytoplasmic solute receptor protein and the two transmembrane proteins.</text>
</comment>
<dbReference type="InterPro" id="IPR010656">
    <property type="entry name" value="DctM"/>
</dbReference>
<dbReference type="PIRSF" id="PIRSF006066">
    <property type="entry name" value="HI0050"/>
    <property type="match status" value="1"/>
</dbReference>
<comment type="caution">
    <text evidence="9">The sequence shown here is derived from an EMBL/GenBank/DDBJ whole genome shotgun (WGS) entry which is preliminary data.</text>
</comment>
<dbReference type="InterPro" id="IPR004681">
    <property type="entry name" value="TRAP_DctM"/>
</dbReference>
<feature type="transmembrane region" description="Helical" evidence="7">
    <location>
        <begin position="365"/>
        <end position="386"/>
    </location>
</feature>
<comment type="subcellular location">
    <subcellularLocation>
        <location evidence="1 7">Cell inner membrane</location>
        <topology evidence="1 7">Multi-pass membrane protein</topology>
    </subcellularLocation>
</comment>
<protein>
    <recommendedName>
        <fullName evidence="7">TRAP transporter large permease protein</fullName>
    </recommendedName>
</protein>
<keyword evidence="3 7" id="KW-0997">Cell inner membrane</keyword>
<dbReference type="RefSeq" id="WP_379911101.1">
    <property type="nucleotide sequence ID" value="NZ_JBHSWE010000001.1"/>
</dbReference>
<gene>
    <name evidence="9" type="ORF">ACFQDL_23325</name>
</gene>
<dbReference type="NCBIfam" id="TIGR00786">
    <property type="entry name" value="dctM"/>
    <property type="match status" value="1"/>
</dbReference>
<evidence type="ECO:0000256" key="4">
    <source>
        <dbReference type="ARBA" id="ARBA00022692"/>
    </source>
</evidence>
<evidence type="ECO:0000256" key="5">
    <source>
        <dbReference type="ARBA" id="ARBA00022989"/>
    </source>
</evidence>
<feature type="transmembrane region" description="Helical" evidence="7">
    <location>
        <begin position="173"/>
        <end position="197"/>
    </location>
</feature>
<dbReference type="PANTHER" id="PTHR33362">
    <property type="entry name" value="SIALIC ACID TRAP TRANSPORTER PERMEASE PROTEIN SIAT-RELATED"/>
    <property type="match status" value="1"/>
</dbReference>
<keyword evidence="4 7" id="KW-0812">Transmembrane</keyword>
<feature type="transmembrane region" description="Helical" evidence="7">
    <location>
        <begin position="252"/>
        <end position="271"/>
    </location>
</feature>
<evidence type="ECO:0000259" key="8">
    <source>
        <dbReference type="Pfam" id="PF06808"/>
    </source>
</evidence>
<keyword evidence="10" id="KW-1185">Reference proteome</keyword>
<name>A0ABW2A5L0_9GAMM</name>
<comment type="function">
    <text evidence="7">Part of the tripartite ATP-independent periplasmic (TRAP) transport system.</text>
</comment>
<organism evidence="9 10">
    <name type="scientific">Marinobacterium aestuariivivens</name>
    <dbReference type="NCBI Taxonomy" id="1698799"/>
    <lineage>
        <taxon>Bacteria</taxon>
        <taxon>Pseudomonadati</taxon>
        <taxon>Pseudomonadota</taxon>
        <taxon>Gammaproteobacteria</taxon>
        <taxon>Oceanospirillales</taxon>
        <taxon>Oceanospirillaceae</taxon>
        <taxon>Marinobacterium</taxon>
    </lineage>
</organism>
<comment type="similarity">
    <text evidence="7">Belongs to the TRAP transporter large permease family.</text>
</comment>
<feature type="transmembrane region" description="Helical" evidence="7">
    <location>
        <begin position="6"/>
        <end position="39"/>
    </location>
</feature>
<proteinExistence type="inferred from homology"/>
<feature type="transmembrane region" description="Helical" evidence="7">
    <location>
        <begin position="228"/>
        <end position="246"/>
    </location>
</feature>
<keyword evidence="6 7" id="KW-0472">Membrane</keyword>
<evidence type="ECO:0000313" key="10">
    <source>
        <dbReference type="Proteomes" id="UP001596422"/>
    </source>
</evidence>
<feature type="domain" description="TRAP C4-dicarboxylate transport system permease DctM subunit" evidence="8">
    <location>
        <begin position="11"/>
        <end position="430"/>
    </location>
</feature>
<evidence type="ECO:0000313" key="9">
    <source>
        <dbReference type="EMBL" id="MFC6672677.1"/>
    </source>
</evidence>
<feature type="transmembrane region" description="Helical" evidence="7">
    <location>
        <begin position="108"/>
        <end position="129"/>
    </location>
</feature>
<feature type="transmembrane region" description="Helical" evidence="7">
    <location>
        <begin position="406"/>
        <end position="435"/>
    </location>
</feature>
<dbReference type="PANTHER" id="PTHR33362:SF5">
    <property type="entry name" value="C4-DICARBOXYLATE TRAP TRANSPORTER LARGE PERMEASE PROTEIN DCTM"/>
    <property type="match status" value="1"/>
</dbReference>
<feature type="transmembrane region" description="Helical" evidence="7">
    <location>
        <begin position="283"/>
        <end position="304"/>
    </location>
</feature>
<reference evidence="10" key="1">
    <citation type="journal article" date="2019" name="Int. J. Syst. Evol. Microbiol.">
        <title>The Global Catalogue of Microorganisms (GCM) 10K type strain sequencing project: providing services to taxonomists for standard genome sequencing and annotation.</title>
        <authorList>
            <consortium name="The Broad Institute Genomics Platform"/>
            <consortium name="The Broad Institute Genome Sequencing Center for Infectious Disease"/>
            <person name="Wu L."/>
            <person name="Ma J."/>
        </authorList>
    </citation>
    <scope>NUCLEOTIDE SEQUENCE [LARGE SCALE GENOMIC DNA]</scope>
    <source>
        <strain evidence="10">NBRC 111756</strain>
    </source>
</reference>
<dbReference type="EMBL" id="JBHSWE010000001">
    <property type="protein sequence ID" value="MFC6672677.1"/>
    <property type="molecule type" value="Genomic_DNA"/>
</dbReference>
<accession>A0ABW2A5L0</accession>
<evidence type="ECO:0000256" key="2">
    <source>
        <dbReference type="ARBA" id="ARBA00022475"/>
    </source>
</evidence>
<evidence type="ECO:0000256" key="7">
    <source>
        <dbReference type="RuleBase" id="RU369079"/>
    </source>
</evidence>